<reference evidence="2 3" key="1">
    <citation type="submission" date="2017-05" db="EMBL/GenBank/DDBJ databases">
        <authorList>
            <person name="Varghese N."/>
            <person name="Submissions S."/>
        </authorList>
    </citation>
    <scope>NUCLEOTIDE SEQUENCE [LARGE SCALE GENOMIC DNA]</scope>
    <source>
        <strain evidence="2 3">DSM 19036</strain>
    </source>
</reference>
<dbReference type="AlphaFoldDB" id="A0A521FS07"/>
<keyword evidence="3" id="KW-1185">Reference proteome</keyword>
<gene>
    <name evidence="2" type="ORF">SAMN06265348_11927</name>
</gene>
<dbReference type="RefSeq" id="WP_142531186.1">
    <property type="nucleotide sequence ID" value="NZ_CBCSJO010000017.1"/>
</dbReference>
<dbReference type="Proteomes" id="UP000320300">
    <property type="component" value="Unassembled WGS sequence"/>
</dbReference>
<dbReference type="OrthoDB" id="3193769at2"/>
<dbReference type="PROSITE" id="PS50994">
    <property type="entry name" value="INTEGRASE"/>
    <property type="match status" value="1"/>
</dbReference>
<dbReference type="EMBL" id="FXTN01000019">
    <property type="protein sequence ID" value="SMO99017.1"/>
    <property type="molecule type" value="Genomic_DNA"/>
</dbReference>
<dbReference type="InterPro" id="IPR012337">
    <property type="entry name" value="RNaseH-like_sf"/>
</dbReference>
<proteinExistence type="predicted"/>
<evidence type="ECO:0000259" key="1">
    <source>
        <dbReference type="PROSITE" id="PS50994"/>
    </source>
</evidence>
<dbReference type="GO" id="GO:0003676">
    <property type="term" value="F:nucleic acid binding"/>
    <property type="evidence" value="ECO:0007669"/>
    <property type="project" value="InterPro"/>
</dbReference>
<dbReference type="SUPFAM" id="SSF53098">
    <property type="entry name" value="Ribonuclease H-like"/>
    <property type="match status" value="1"/>
</dbReference>
<evidence type="ECO:0000313" key="3">
    <source>
        <dbReference type="Proteomes" id="UP000320300"/>
    </source>
</evidence>
<dbReference type="InterPro" id="IPR036397">
    <property type="entry name" value="RNaseH_sf"/>
</dbReference>
<dbReference type="InterPro" id="IPR001584">
    <property type="entry name" value="Integrase_cat-core"/>
</dbReference>
<sequence>MWYKVKELFESGLNVSQIHVETGLDRATVRKYRSLSEKGFHDWISRPRNLPKKLSVYYNYVKESLELQPYLSSSQIEDRLMERYPDLPAVHSKTIYNFVKNIRLEHGLVKYKDKDARDYEKLPETPYGQQAQVDFGQALMQNDTSYQMKVYFFAMVLSRSRQKFIYFQRHAFTTATAIYAHELVFEFFRGIPGEIIYDQDRVFIQEENLGDILLTDGFRSFCDSNPFKPIFCRKADPESKGKIENVIKYVKHNFLRGRLYKSVGILQKEALEWLKRRGNGKIHGSTGKIPQKEWLIEQRHLQQNTTAPVLPKTMLPEYFVRKDNCITYRGNYYSLPSGTYSGPGAKVLLEIKGSSMCIYSVTRQVLAQHVISQQKGCLVRLETHRRPSGIKVEQTHAEVTALLNHNNAALYLSLLKEDRPRYFHDSLKVILKGLKGASQQAMAITLDICLENKIYNAYEFGQVLSLQKRMYNPESGYLKMAIRMHPDHLQQGMDPETSNINYYESILK</sequence>
<dbReference type="NCBIfam" id="NF033546">
    <property type="entry name" value="transpos_IS21"/>
    <property type="match status" value="1"/>
</dbReference>
<dbReference type="GO" id="GO:0015074">
    <property type="term" value="P:DNA integration"/>
    <property type="evidence" value="ECO:0007669"/>
    <property type="project" value="InterPro"/>
</dbReference>
<organism evidence="2 3">
    <name type="scientific">Pedobacter westerhofensis</name>
    <dbReference type="NCBI Taxonomy" id="425512"/>
    <lineage>
        <taxon>Bacteria</taxon>
        <taxon>Pseudomonadati</taxon>
        <taxon>Bacteroidota</taxon>
        <taxon>Sphingobacteriia</taxon>
        <taxon>Sphingobacteriales</taxon>
        <taxon>Sphingobacteriaceae</taxon>
        <taxon>Pedobacter</taxon>
    </lineage>
</organism>
<name>A0A521FS07_9SPHI</name>
<dbReference type="PANTHER" id="PTHR35004">
    <property type="entry name" value="TRANSPOSASE RV3428C-RELATED"/>
    <property type="match status" value="1"/>
</dbReference>
<dbReference type="PANTHER" id="PTHR35004:SF6">
    <property type="entry name" value="TRANSPOSASE"/>
    <property type="match status" value="1"/>
</dbReference>
<accession>A0A521FS07</accession>
<protein>
    <submittedName>
        <fullName evidence="2">Transposase</fullName>
    </submittedName>
</protein>
<dbReference type="Gene3D" id="3.30.420.10">
    <property type="entry name" value="Ribonuclease H-like superfamily/Ribonuclease H"/>
    <property type="match status" value="1"/>
</dbReference>
<evidence type="ECO:0000313" key="2">
    <source>
        <dbReference type="EMBL" id="SMO99017.1"/>
    </source>
</evidence>
<feature type="domain" description="Integrase catalytic" evidence="1">
    <location>
        <begin position="122"/>
        <end position="298"/>
    </location>
</feature>